<keyword evidence="1 3" id="KW-1015">Disulfide bond</keyword>
<feature type="disulfide bond" evidence="3">
    <location>
        <begin position="197"/>
        <end position="215"/>
    </location>
</feature>
<comment type="caution">
    <text evidence="4">The sequence shown here is derived from an EMBL/GenBank/DDBJ whole genome shotgun (WGS) entry which is preliminary data.</text>
</comment>
<dbReference type="InterPro" id="IPR002172">
    <property type="entry name" value="LDrepeatLR_classA_rpt"/>
</dbReference>
<evidence type="ECO:0000313" key="4">
    <source>
        <dbReference type="EMBL" id="KAL1139611.1"/>
    </source>
</evidence>
<protein>
    <submittedName>
        <fullName evidence="4">Uncharacterized protein</fullName>
    </submittedName>
</protein>
<organism evidence="4 5">
    <name type="scientific">Ranatra chinensis</name>
    <dbReference type="NCBI Taxonomy" id="642074"/>
    <lineage>
        <taxon>Eukaryota</taxon>
        <taxon>Metazoa</taxon>
        <taxon>Ecdysozoa</taxon>
        <taxon>Arthropoda</taxon>
        <taxon>Hexapoda</taxon>
        <taxon>Insecta</taxon>
        <taxon>Pterygota</taxon>
        <taxon>Neoptera</taxon>
        <taxon>Paraneoptera</taxon>
        <taxon>Hemiptera</taxon>
        <taxon>Heteroptera</taxon>
        <taxon>Panheteroptera</taxon>
        <taxon>Nepomorpha</taxon>
        <taxon>Nepidae</taxon>
        <taxon>Ranatrinae</taxon>
        <taxon>Ranatra</taxon>
    </lineage>
</organism>
<dbReference type="CDD" id="cd00112">
    <property type="entry name" value="LDLa"/>
    <property type="match status" value="1"/>
</dbReference>
<name>A0ABD0YV25_9HEMI</name>
<dbReference type="InterPro" id="IPR036055">
    <property type="entry name" value="LDL_receptor-like_sf"/>
</dbReference>
<accession>A0ABD0YV25</accession>
<feature type="disulfide bond" evidence="3">
    <location>
        <begin position="209"/>
        <end position="224"/>
    </location>
</feature>
<dbReference type="Pfam" id="PF00057">
    <property type="entry name" value="Ldl_recept_a"/>
    <property type="match status" value="1"/>
</dbReference>
<keyword evidence="5" id="KW-1185">Reference proteome</keyword>
<dbReference type="SUPFAM" id="SSF57424">
    <property type="entry name" value="LDL receptor-like module"/>
    <property type="match status" value="1"/>
</dbReference>
<dbReference type="Proteomes" id="UP001558652">
    <property type="component" value="Unassembled WGS sequence"/>
</dbReference>
<dbReference type="PROSITE" id="PS50068">
    <property type="entry name" value="LDLRA_2"/>
    <property type="match status" value="1"/>
</dbReference>
<proteinExistence type="predicted"/>
<dbReference type="EMBL" id="JBFDAA010000002">
    <property type="protein sequence ID" value="KAL1139611.1"/>
    <property type="molecule type" value="Genomic_DNA"/>
</dbReference>
<evidence type="ECO:0000256" key="1">
    <source>
        <dbReference type="ARBA" id="ARBA00023157"/>
    </source>
</evidence>
<evidence type="ECO:0000256" key="2">
    <source>
        <dbReference type="ARBA" id="ARBA00023180"/>
    </source>
</evidence>
<feature type="disulfide bond" evidence="3">
    <location>
        <begin position="190"/>
        <end position="202"/>
    </location>
</feature>
<reference evidence="4 5" key="1">
    <citation type="submission" date="2024-07" db="EMBL/GenBank/DDBJ databases">
        <title>Chromosome-level genome assembly of the water stick insect Ranatra chinensis (Heteroptera: Nepidae).</title>
        <authorList>
            <person name="Liu X."/>
        </authorList>
    </citation>
    <scope>NUCLEOTIDE SEQUENCE [LARGE SCALE GENOMIC DNA]</scope>
    <source>
        <strain evidence="4">Cailab_2021Rc</strain>
        <tissue evidence="4">Muscle</tissue>
    </source>
</reference>
<dbReference type="InterPro" id="IPR023415">
    <property type="entry name" value="LDLR_class-A_CS"/>
</dbReference>
<evidence type="ECO:0000256" key="3">
    <source>
        <dbReference type="PROSITE-ProRule" id="PRU00124"/>
    </source>
</evidence>
<dbReference type="FunFam" id="4.10.400.10:FF:000065">
    <property type="entry name" value="Transmembrane protease serine 7"/>
    <property type="match status" value="1"/>
</dbReference>
<sequence length="246" mass="28813">MNYDVFIKKQKRINRVKRTFFHLWEFNYQIESVEVKLNWENFLKGKHVATGLMLRKGQKVVENLVLYAPRDRYYTFRGLLDASGYLGEIRVIRLKEAITKFNATNLADFMIFKIDTARIISETESKQILNALSRLPENDIKMESVSVVLKLPPFYNTDLILKVILDEDKRNCKYPSSQVFSTDNYSGVRCKKNYFRCRRNGCIPQRLVCDGHNDCGDGSDEYDCSDEEEEDTDTEAICDIEYEFKV</sequence>
<dbReference type="PROSITE" id="PS01209">
    <property type="entry name" value="LDLRA_1"/>
    <property type="match status" value="1"/>
</dbReference>
<keyword evidence="2" id="KW-0325">Glycoprotein</keyword>
<dbReference type="AlphaFoldDB" id="A0ABD0YV25"/>
<dbReference type="Gene3D" id="4.10.400.10">
    <property type="entry name" value="Low-density Lipoprotein Receptor"/>
    <property type="match status" value="1"/>
</dbReference>
<evidence type="ECO:0000313" key="5">
    <source>
        <dbReference type="Proteomes" id="UP001558652"/>
    </source>
</evidence>
<gene>
    <name evidence="4" type="ORF">AAG570_006593</name>
</gene>
<dbReference type="SMART" id="SM00192">
    <property type="entry name" value="LDLa"/>
    <property type="match status" value="1"/>
</dbReference>